<evidence type="ECO:0000313" key="2">
    <source>
        <dbReference type="EMBL" id="AUB82602.1"/>
    </source>
</evidence>
<dbReference type="EMBL" id="CP020370">
    <property type="protein sequence ID" value="AUB82602.1"/>
    <property type="molecule type" value="Genomic_DNA"/>
</dbReference>
<dbReference type="InterPro" id="IPR035093">
    <property type="entry name" value="RelE/ParE_toxin_dom_sf"/>
</dbReference>
<dbReference type="Gene3D" id="3.30.2310.20">
    <property type="entry name" value="RelE-like"/>
    <property type="match status" value="1"/>
</dbReference>
<evidence type="ECO:0000313" key="3">
    <source>
        <dbReference type="Proteomes" id="UP000232638"/>
    </source>
</evidence>
<organism evidence="2 3">
    <name type="scientific">Candidatus Thiodictyon syntrophicum</name>
    <dbReference type="NCBI Taxonomy" id="1166950"/>
    <lineage>
        <taxon>Bacteria</taxon>
        <taxon>Pseudomonadati</taxon>
        <taxon>Pseudomonadota</taxon>
        <taxon>Gammaproteobacteria</taxon>
        <taxon>Chromatiales</taxon>
        <taxon>Chromatiaceae</taxon>
        <taxon>Thiodictyon</taxon>
    </lineage>
</organism>
<accession>A0A2K8UAK3</accession>
<dbReference type="SUPFAM" id="SSF143011">
    <property type="entry name" value="RelE-like"/>
    <property type="match status" value="1"/>
</dbReference>
<feature type="domain" description="ParE-like toxin" evidence="1">
    <location>
        <begin position="19"/>
        <end position="82"/>
    </location>
</feature>
<dbReference type="RefSeq" id="WP_100920323.1">
    <property type="nucleotide sequence ID" value="NZ_CP020370.1"/>
</dbReference>
<dbReference type="Pfam" id="PF24732">
    <property type="entry name" value="ParE_like"/>
    <property type="match status" value="1"/>
</dbReference>
<dbReference type="Proteomes" id="UP000232638">
    <property type="component" value="Chromosome"/>
</dbReference>
<sequence length="92" mass="10808">MISRATEKFWKCFHALPRDIQDKAKDAYTLFRDDPWYPSLNFKRVHSSLPVYSVRITKDYRAVGTLNGEKIVWFWAGTHAEYSGLLKQLKKA</sequence>
<dbReference type="AlphaFoldDB" id="A0A2K8UAK3"/>
<reference evidence="2 3" key="1">
    <citation type="submission" date="2017-03" db="EMBL/GenBank/DDBJ databases">
        <title>Complete genome sequence of Candidatus 'Thiodictyon syntrophicum' sp. nov. strain Cad16T, a photolithoautotroph purple sulfur bacterium isolated from an alpine meromictic lake.</title>
        <authorList>
            <person name="Luedin S.M."/>
            <person name="Pothier J.F."/>
            <person name="Danza F."/>
            <person name="Storelli N."/>
            <person name="Wittwer M."/>
            <person name="Tonolla M."/>
        </authorList>
    </citation>
    <scope>NUCLEOTIDE SEQUENCE [LARGE SCALE GENOMIC DNA]</scope>
    <source>
        <strain evidence="2 3">Cad16T</strain>
    </source>
</reference>
<name>A0A2K8UAK3_9GAMM</name>
<proteinExistence type="predicted"/>
<protein>
    <recommendedName>
        <fullName evidence="1">ParE-like toxin domain-containing protein</fullName>
    </recommendedName>
</protein>
<dbReference type="InterPro" id="IPR056925">
    <property type="entry name" value="ParE-like"/>
</dbReference>
<gene>
    <name evidence="2" type="ORF">THSYN_17725</name>
</gene>
<dbReference type="KEGG" id="tsy:THSYN_17725"/>
<evidence type="ECO:0000259" key="1">
    <source>
        <dbReference type="Pfam" id="PF24732"/>
    </source>
</evidence>
<keyword evidence="3" id="KW-1185">Reference proteome</keyword>